<evidence type="ECO:0000256" key="1">
    <source>
        <dbReference type="SAM" id="SignalP"/>
    </source>
</evidence>
<evidence type="ECO:0000313" key="3">
    <source>
        <dbReference type="Proteomes" id="UP000441523"/>
    </source>
</evidence>
<keyword evidence="3" id="KW-1185">Reference proteome</keyword>
<keyword evidence="1" id="KW-0732">Signal</keyword>
<gene>
    <name evidence="2" type="ORF">F6X51_17320</name>
</gene>
<dbReference type="RefSeq" id="WP_150964927.1">
    <property type="nucleotide sequence ID" value="NZ_VZZJ01000015.1"/>
</dbReference>
<dbReference type="AlphaFoldDB" id="A0A6N6MLQ5"/>
<dbReference type="EMBL" id="VZZJ01000015">
    <property type="protein sequence ID" value="KAB1072182.1"/>
    <property type="molecule type" value="Genomic_DNA"/>
</dbReference>
<reference evidence="2 3" key="1">
    <citation type="submission" date="2019-09" db="EMBL/GenBank/DDBJ databases">
        <title>YIM 132548 draft genome.</title>
        <authorList>
            <person name="Jiang L."/>
        </authorList>
    </citation>
    <scope>NUCLEOTIDE SEQUENCE [LARGE SCALE GENOMIC DNA]</scope>
    <source>
        <strain evidence="2 3">YIM 132548</strain>
    </source>
</reference>
<feature type="chain" id="PRO_5027118561" description="DUF3617 family protein" evidence="1">
    <location>
        <begin position="22"/>
        <end position="163"/>
    </location>
</feature>
<feature type="signal peptide" evidence="1">
    <location>
        <begin position="1"/>
        <end position="21"/>
    </location>
</feature>
<sequence length="163" mass="18304">MRLALMLAMPLAVALATGAQALSLYDPENPECRWSKAMRSDQTVRCPGEASQPRNDDEEVNWCGKVVSVQKCAQEVMRVEKILRQFDTEEKRAGRMLHNRGNSLVGCSFSCSERVLNVADDSRNPEQSCTYELGASKQFEAIDARLKDARVVTYIKRNCSARE</sequence>
<evidence type="ECO:0008006" key="4">
    <source>
        <dbReference type="Google" id="ProtNLM"/>
    </source>
</evidence>
<comment type="caution">
    <text evidence="2">The sequence shown here is derived from an EMBL/GenBank/DDBJ whole genome shotgun (WGS) entry which is preliminary data.</text>
</comment>
<protein>
    <recommendedName>
        <fullName evidence="4">DUF3617 family protein</fullName>
    </recommendedName>
</protein>
<accession>A0A6N6MLQ5</accession>
<proteinExistence type="predicted"/>
<organism evidence="2 3">
    <name type="scientific">Methylobacterium planeticum</name>
    <dbReference type="NCBI Taxonomy" id="2615211"/>
    <lineage>
        <taxon>Bacteria</taxon>
        <taxon>Pseudomonadati</taxon>
        <taxon>Pseudomonadota</taxon>
        <taxon>Alphaproteobacteria</taxon>
        <taxon>Hyphomicrobiales</taxon>
        <taxon>Methylobacteriaceae</taxon>
        <taxon>Methylobacterium</taxon>
    </lineage>
</organism>
<dbReference type="Proteomes" id="UP000441523">
    <property type="component" value="Unassembled WGS sequence"/>
</dbReference>
<name>A0A6N6MLQ5_9HYPH</name>
<evidence type="ECO:0000313" key="2">
    <source>
        <dbReference type="EMBL" id="KAB1072182.1"/>
    </source>
</evidence>